<dbReference type="Pfam" id="PF14738">
    <property type="entry name" value="CFAP91"/>
    <property type="match status" value="1"/>
</dbReference>
<name>A0A8K1C6D7_PYTOL</name>
<comment type="similarity">
    <text evidence="5">Belongs to the CFAP91 family.</text>
</comment>
<dbReference type="AlphaFoldDB" id="A0A8K1C6D7"/>
<evidence type="ECO:0000256" key="7">
    <source>
        <dbReference type="SAM" id="Coils"/>
    </source>
</evidence>
<keyword evidence="4" id="KW-0966">Cell projection</keyword>
<feature type="coiled-coil region" evidence="7">
    <location>
        <begin position="217"/>
        <end position="267"/>
    </location>
</feature>
<dbReference type="OrthoDB" id="567787at2759"/>
<comment type="caution">
    <text evidence="10">The sequence shown here is derived from an EMBL/GenBank/DDBJ whole genome shotgun (WGS) entry which is preliminary data.</text>
</comment>
<evidence type="ECO:0000256" key="8">
    <source>
        <dbReference type="SAM" id="MobiDB-lite"/>
    </source>
</evidence>
<dbReference type="InterPro" id="IPR026720">
    <property type="entry name" value="CFAP91"/>
</dbReference>
<evidence type="ECO:0000313" key="11">
    <source>
        <dbReference type="Proteomes" id="UP000794436"/>
    </source>
</evidence>
<proteinExistence type="inferred from homology"/>
<comment type="subcellular location">
    <subcellularLocation>
        <location evidence="1">Cytoplasm</location>
        <location evidence="1">Cytoskeleton</location>
        <location evidence="1">Cilium axoneme</location>
    </subcellularLocation>
</comment>
<keyword evidence="3" id="KW-0206">Cytoskeleton</keyword>
<keyword evidence="7" id="KW-0175">Coiled coil</keyword>
<reference evidence="10" key="1">
    <citation type="submission" date="2019-03" db="EMBL/GenBank/DDBJ databases">
        <title>Long read genome sequence of the mycoparasitic Pythium oligandrum ATCC 38472 isolated from sugarbeet rhizosphere.</title>
        <authorList>
            <person name="Gaulin E."/>
        </authorList>
    </citation>
    <scope>NUCLEOTIDE SEQUENCE</scope>
    <source>
        <strain evidence="10">ATCC 38472_TT</strain>
    </source>
</reference>
<evidence type="ECO:0000256" key="6">
    <source>
        <dbReference type="ARBA" id="ARBA00029555"/>
    </source>
</evidence>
<dbReference type="PANTHER" id="PTHR22455:SF10">
    <property type="entry name" value="CILIA- AND FLAGELLA-ASSOCIATED PROTEIN 91"/>
    <property type="match status" value="1"/>
</dbReference>
<dbReference type="Proteomes" id="UP000794436">
    <property type="component" value="Unassembled WGS sequence"/>
</dbReference>
<feature type="compositionally biased region" description="Polar residues" evidence="8">
    <location>
        <begin position="390"/>
        <end position="399"/>
    </location>
</feature>
<keyword evidence="11" id="KW-1185">Reference proteome</keyword>
<evidence type="ECO:0000256" key="1">
    <source>
        <dbReference type="ARBA" id="ARBA00004430"/>
    </source>
</evidence>
<gene>
    <name evidence="10" type="ORF">Poli38472_003307</name>
</gene>
<dbReference type="InterPro" id="IPR032840">
    <property type="entry name" value="CFAP91_dom"/>
</dbReference>
<feature type="region of interest" description="Disordered" evidence="8">
    <location>
        <begin position="379"/>
        <end position="425"/>
    </location>
</feature>
<evidence type="ECO:0000313" key="10">
    <source>
        <dbReference type="EMBL" id="TMW57382.1"/>
    </source>
</evidence>
<sequence length="668" mass="76202">MSRAAPSRPLDAVYDPVYTISHSHGSYRKTAVRAASSTKASISNNNHAGVEGYAHVSGKERVKYSQRPVLPHLHAESPEVLLAPVPVPSNVKKRSQDEDMAPTRSIGIQTMYRDSEAQTDPYTPDYTIKKSLAGQKDTETPEVLSLVHLRHAQGLPAGRAEIEMIERNRKKKAFEASLPPMTDEASFLLRKSMLETQETREWAYREAEIDALHEQRIALLQQALEERDKENEFLAEQRLEALRQRLVHEKENAMERIQQERVVALRKLTKKRQHGHVTSPRRELKRDIINEYTDFGSHVYAPVTRAGKSGKSDIKEVGIEKDQYLQLETLHDFETRIPSKLLTSTKQKPATKVVKTAKDRRQATIEAHLLKMESIIKKSKEHSEEHGATGSASPTSSLVSRKRAQQQQQQLLMTRPPTPDYGQHNDDADDELHDAVRLLQKLLRGRAVQNMIFDGKERRAELIQELRASDAAAKWDAESAHNVAAAVAEDEQRVVTSTMRKAEGEVISEMLDFLYKELDRSKEVTKVRAFVERASEERRRREVEEGGRRQAEDMLRDREDEVFRRIERVHQETAMDYIDDMLHSVIQEQAQNTAMCELQVFTGALGPMVTTLENLGNSDELIVKDLVASFLLPQVQRQQVRDQLAQEEKKYVTAAHAMLTEMVNRMQE</sequence>
<dbReference type="PANTHER" id="PTHR22455">
    <property type="entry name" value="CILIA- AND FLAGELLA-ASSOCIATED PROTEIN 91"/>
    <property type="match status" value="1"/>
</dbReference>
<protein>
    <recommendedName>
        <fullName evidence="6">Cilia- and flagella-associated protein 91</fullName>
    </recommendedName>
</protein>
<evidence type="ECO:0000256" key="3">
    <source>
        <dbReference type="ARBA" id="ARBA00023212"/>
    </source>
</evidence>
<keyword evidence="2" id="KW-0963">Cytoplasm</keyword>
<feature type="domain" description="CFAP91" evidence="9">
    <location>
        <begin position="108"/>
        <end position="267"/>
    </location>
</feature>
<evidence type="ECO:0000256" key="5">
    <source>
        <dbReference type="ARBA" id="ARBA00029468"/>
    </source>
</evidence>
<evidence type="ECO:0000256" key="4">
    <source>
        <dbReference type="ARBA" id="ARBA00023273"/>
    </source>
</evidence>
<accession>A0A8K1C6D7</accession>
<organism evidence="10 11">
    <name type="scientific">Pythium oligandrum</name>
    <name type="common">Mycoparasitic fungus</name>
    <dbReference type="NCBI Taxonomy" id="41045"/>
    <lineage>
        <taxon>Eukaryota</taxon>
        <taxon>Sar</taxon>
        <taxon>Stramenopiles</taxon>
        <taxon>Oomycota</taxon>
        <taxon>Peronosporomycetes</taxon>
        <taxon>Pythiales</taxon>
        <taxon>Pythiaceae</taxon>
        <taxon>Pythium</taxon>
    </lineage>
</organism>
<evidence type="ECO:0000259" key="9">
    <source>
        <dbReference type="Pfam" id="PF14738"/>
    </source>
</evidence>
<dbReference type="EMBL" id="SPLM01000144">
    <property type="protein sequence ID" value="TMW57382.1"/>
    <property type="molecule type" value="Genomic_DNA"/>
</dbReference>
<evidence type="ECO:0000256" key="2">
    <source>
        <dbReference type="ARBA" id="ARBA00022490"/>
    </source>
</evidence>
<dbReference type="GO" id="GO:0005930">
    <property type="term" value="C:axoneme"/>
    <property type="evidence" value="ECO:0007669"/>
    <property type="project" value="UniProtKB-SubCell"/>
</dbReference>